<sequence length="255" mass="28503">MAKDGSFRIPTIKGRIAEKLARATPRARDGEETLEFPPTPAPMTLHDADERGAVALACLILESLRERGGTLAPRRPLETVLRKSLASFGPKEVMDIEVEAYEILLWLGKAIDPQWSQHSTEGGESVKNIHEDSPHHEMIRWALANGEDLEMDYYSHGRGQFTKRRITPISLEAETYLHAYCHLRREERVFRLTRIADLRPVGGWSVYRKTHPTAAKPAAAKPASEKPAPQKSAPKPKTDANDSDSNPQMSLLDPD</sequence>
<organism evidence="3 4">
    <name type="scientific">Bradymonas sediminis</name>
    <dbReference type="NCBI Taxonomy" id="1548548"/>
    <lineage>
        <taxon>Bacteria</taxon>
        <taxon>Deltaproteobacteria</taxon>
        <taxon>Bradymonadales</taxon>
        <taxon>Bradymonadaceae</taxon>
        <taxon>Bradymonas</taxon>
    </lineage>
</organism>
<feature type="region of interest" description="Disordered" evidence="1">
    <location>
        <begin position="212"/>
        <end position="255"/>
    </location>
</feature>
<proteinExistence type="predicted"/>
<dbReference type="PROSITE" id="PS52050">
    <property type="entry name" value="WYL"/>
    <property type="match status" value="1"/>
</dbReference>
<dbReference type="RefSeq" id="WP_111336122.1">
    <property type="nucleotide sequence ID" value="NZ_CP030032.1"/>
</dbReference>
<dbReference type="EMBL" id="CP030032">
    <property type="protein sequence ID" value="AWV90589.1"/>
    <property type="molecule type" value="Genomic_DNA"/>
</dbReference>
<accession>A0A2Z4FNN3</accession>
<dbReference type="KEGG" id="bsed:DN745_15140"/>
<keyword evidence="4" id="KW-1185">Reference proteome</keyword>
<dbReference type="InterPro" id="IPR026881">
    <property type="entry name" value="WYL_dom"/>
</dbReference>
<dbReference type="Proteomes" id="UP000249799">
    <property type="component" value="Chromosome"/>
</dbReference>
<gene>
    <name evidence="3" type="ORF">DN745_15140</name>
</gene>
<evidence type="ECO:0000313" key="4">
    <source>
        <dbReference type="Proteomes" id="UP000249799"/>
    </source>
</evidence>
<feature type="region of interest" description="Disordered" evidence="1">
    <location>
        <begin position="23"/>
        <end position="42"/>
    </location>
</feature>
<dbReference type="InterPro" id="IPR051534">
    <property type="entry name" value="CBASS_pafABC_assoc_protein"/>
</dbReference>
<dbReference type="Pfam" id="PF13280">
    <property type="entry name" value="WYL"/>
    <property type="match status" value="1"/>
</dbReference>
<evidence type="ECO:0000256" key="1">
    <source>
        <dbReference type="SAM" id="MobiDB-lite"/>
    </source>
</evidence>
<evidence type="ECO:0000313" key="3">
    <source>
        <dbReference type="EMBL" id="AWV90589.1"/>
    </source>
</evidence>
<dbReference type="AlphaFoldDB" id="A0A2Z4FNN3"/>
<name>A0A2Z4FNN3_9DELT</name>
<dbReference type="PANTHER" id="PTHR34580:SF1">
    <property type="entry name" value="PROTEIN PAFC"/>
    <property type="match status" value="1"/>
</dbReference>
<protein>
    <recommendedName>
        <fullName evidence="2">WYL domain-containing protein</fullName>
    </recommendedName>
</protein>
<evidence type="ECO:0000259" key="2">
    <source>
        <dbReference type="Pfam" id="PF13280"/>
    </source>
</evidence>
<feature type="compositionally biased region" description="Low complexity" evidence="1">
    <location>
        <begin position="214"/>
        <end position="235"/>
    </location>
</feature>
<dbReference type="OrthoDB" id="9787242at2"/>
<reference evidence="3 4" key="1">
    <citation type="submission" date="2018-06" db="EMBL/GenBank/DDBJ databases">
        <title>Lujinxingia sediminis gen. nov. sp. nov., a new facultative anaerobic member of the class Deltaproteobacteria, and proposal of Lujinxingaceae fam. nov.</title>
        <authorList>
            <person name="Guo L.-Y."/>
            <person name="Li C.-M."/>
            <person name="Wang S."/>
            <person name="Du Z.-J."/>
        </authorList>
    </citation>
    <scope>NUCLEOTIDE SEQUENCE [LARGE SCALE GENOMIC DNA]</scope>
    <source>
        <strain evidence="3 4">FA350</strain>
    </source>
</reference>
<dbReference type="PANTHER" id="PTHR34580">
    <property type="match status" value="1"/>
</dbReference>
<feature type="domain" description="WYL" evidence="2">
    <location>
        <begin position="135"/>
        <end position="199"/>
    </location>
</feature>